<evidence type="ECO:0000313" key="2">
    <source>
        <dbReference type="EMBL" id="KAF9740829.1"/>
    </source>
</evidence>
<keyword evidence="3" id="KW-1185">Reference proteome</keyword>
<feature type="compositionally biased region" description="Basic residues" evidence="1">
    <location>
        <begin position="15"/>
        <end position="25"/>
    </location>
</feature>
<dbReference type="Proteomes" id="UP000756921">
    <property type="component" value="Unassembled WGS sequence"/>
</dbReference>
<gene>
    <name evidence="2" type="ORF">PMIN01_00368</name>
</gene>
<sequence>MLSTDMARTQIDPPRRRRRRHHSPRRPWGVEDVIRGLSSSMATAGVPPRPLAQTDAVTALSRLCMFPVLVMQEHGQPHCYSTFTPSSLRSDARGCIVPLHCTIACPVVGGKWMRMLVFATCTSFPPFLHFSSFLFLSLASPSLTATIPHPAAIRLIPDAPPSHPPSARAPHRGSRRKHQEEASSLCVVPSLGSKVPATPRRVQRDDGCALGARVLRYGGMSIADAGRAVEQLAKGGVSLSRSGGVGVGAVYWEHSSLFKRSSFEPPVSHSSHPDSCRDHPQYATMHLCTSNAAYPDMQFKTP</sequence>
<name>A0A9P6KWD4_9PLEO</name>
<dbReference type="AlphaFoldDB" id="A0A9P6KWD4"/>
<proteinExistence type="predicted"/>
<comment type="caution">
    <text evidence="2">The sequence shown here is derived from an EMBL/GenBank/DDBJ whole genome shotgun (WGS) entry which is preliminary data.</text>
</comment>
<protein>
    <submittedName>
        <fullName evidence="2">Uncharacterized protein</fullName>
    </submittedName>
</protein>
<accession>A0A9P6KWD4</accession>
<evidence type="ECO:0000256" key="1">
    <source>
        <dbReference type="SAM" id="MobiDB-lite"/>
    </source>
</evidence>
<organism evidence="2 3">
    <name type="scientific">Paraphaeosphaeria minitans</name>
    <dbReference type="NCBI Taxonomy" id="565426"/>
    <lineage>
        <taxon>Eukaryota</taxon>
        <taxon>Fungi</taxon>
        <taxon>Dikarya</taxon>
        <taxon>Ascomycota</taxon>
        <taxon>Pezizomycotina</taxon>
        <taxon>Dothideomycetes</taxon>
        <taxon>Pleosporomycetidae</taxon>
        <taxon>Pleosporales</taxon>
        <taxon>Massarineae</taxon>
        <taxon>Didymosphaeriaceae</taxon>
        <taxon>Paraphaeosphaeria</taxon>
    </lineage>
</organism>
<feature type="region of interest" description="Disordered" evidence="1">
    <location>
        <begin position="154"/>
        <end position="185"/>
    </location>
</feature>
<feature type="region of interest" description="Disordered" evidence="1">
    <location>
        <begin position="1"/>
        <end position="28"/>
    </location>
</feature>
<reference evidence="2" key="1">
    <citation type="journal article" date="2020" name="Mol. Plant Microbe Interact.">
        <title>Genome Sequence of the Biocontrol Agent Coniothyrium minitans strain Conio (IMI 134523).</title>
        <authorList>
            <person name="Patel D."/>
            <person name="Shittu T.A."/>
            <person name="Baroncelli R."/>
            <person name="Muthumeenakshi S."/>
            <person name="Osborne T.H."/>
            <person name="Janganan T.K."/>
            <person name="Sreenivasaprasad S."/>
        </authorList>
    </citation>
    <scope>NUCLEOTIDE SEQUENCE</scope>
    <source>
        <strain evidence="2">Conio</strain>
    </source>
</reference>
<evidence type="ECO:0000313" key="3">
    <source>
        <dbReference type="Proteomes" id="UP000756921"/>
    </source>
</evidence>
<dbReference type="EMBL" id="WJXW01000001">
    <property type="protein sequence ID" value="KAF9740829.1"/>
    <property type="molecule type" value="Genomic_DNA"/>
</dbReference>